<dbReference type="Proteomes" id="UP000315454">
    <property type="component" value="Unassembled WGS sequence"/>
</dbReference>
<gene>
    <name evidence="1" type="ORF">ERJ68_00460</name>
</gene>
<organism evidence="1 2">
    <name type="scientific">Aphanocapsa feldmannii 277cI</name>
    <dbReference type="NCBI Taxonomy" id="2507554"/>
    <lineage>
        <taxon>Bacteria</taxon>
        <taxon>Bacillati</taxon>
        <taxon>Cyanobacteriota</taxon>
        <taxon>Cyanophyceae</taxon>
        <taxon>Oscillatoriophycideae</taxon>
        <taxon>Chroococcales</taxon>
        <taxon>Microcystaceae</taxon>
        <taxon>Aphanocapsa</taxon>
    </lineage>
</organism>
<protein>
    <submittedName>
        <fullName evidence="1">Uncharacterized protein</fullName>
    </submittedName>
</protein>
<evidence type="ECO:0000313" key="1">
    <source>
        <dbReference type="EMBL" id="TGH27851.1"/>
    </source>
</evidence>
<name>A0A524RVS6_9CHRO</name>
<proteinExistence type="predicted"/>
<dbReference type="EMBL" id="SRMN01000004">
    <property type="protein sequence ID" value="TGH27851.1"/>
    <property type="molecule type" value="Genomic_DNA"/>
</dbReference>
<evidence type="ECO:0000313" key="2">
    <source>
        <dbReference type="Proteomes" id="UP000315454"/>
    </source>
</evidence>
<accession>A0A524RVS6</accession>
<dbReference type="AlphaFoldDB" id="A0A524RVS6"/>
<sequence length="67" mass="7423">MPPAAEGGNRKQGDQARFLSAEIRHRIVDEAGLLWCGPNGLLDLFAGILYIRCALAEQILHHAEERI</sequence>
<comment type="caution">
    <text evidence="1">The sequence shown here is derived from an EMBL/GenBank/DDBJ whole genome shotgun (WGS) entry which is preliminary data.</text>
</comment>
<reference evidence="1 2" key="1">
    <citation type="journal article" date="2019" name="mSystems">
        <title>Life at home and on the roam: Genomic adaptions reflect the dual lifestyle of an intracellular, facultative symbiont.</title>
        <authorList>
            <person name="Burgsdorf I."/>
        </authorList>
    </citation>
    <scope>NUCLEOTIDE SEQUENCE [LARGE SCALE GENOMIC DNA]</scope>
    <source>
        <strain evidence="1">277cI</strain>
    </source>
</reference>